<comment type="caution">
    <text evidence="1">The sequence shown here is derived from an EMBL/GenBank/DDBJ whole genome shotgun (WGS) entry which is preliminary data.</text>
</comment>
<sequence length="67" mass="6936">MSSLLHPTGLSKGNKIDGAKNLPSLRGSQISGPALNSSRLILCLYSVIFELEVPKVADALGLATANS</sequence>
<dbReference type="EMBL" id="JAJJMB010014227">
    <property type="protein sequence ID" value="KAI3861993.1"/>
    <property type="molecule type" value="Genomic_DNA"/>
</dbReference>
<proteinExistence type="predicted"/>
<evidence type="ECO:0000313" key="1">
    <source>
        <dbReference type="EMBL" id="KAI3861993.1"/>
    </source>
</evidence>
<gene>
    <name evidence="1" type="ORF">MKW98_018276</name>
</gene>
<name>A0AAD4S6A1_9MAGN</name>
<organism evidence="1 2">
    <name type="scientific">Papaver atlanticum</name>
    <dbReference type="NCBI Taxonomy" id="357466"/>
    <lineage>
        <taxon>Eukaryota</taxon>
        <taxon>Viridiplantae</taxon>
        <taxon>Streptophyta</taxon>
        <taxon>Embryophyta</taxon>
        <taxon>Tracheophyta</taxon>
        <taxon>Spermatophyta</taxon>
        <taxon>Magnoliopsida</taxon>
        <taxon>Ranunculales</taxon>
        <taxon>Papaveraceae</taxon>
        <taxon>Papaveroideae</taxon>
        <taxon>Papaver</taxon>
    </lineage>
</organism>
<protein>
    <submittedName>
        <fullName evidence="1">Uncharacterized protein</fullName>
    </submittedName>
</protein>
<evidence type="ECO:0000313" key="2">
    <source>
        <dbReference type="Proteomes" id="UP001202328"/>
    </source>
</evidence>
<dbReference type="Proteomes" id="UP001202328">
    <property type="component" value="Unassembled WGS sequence"/>
</dbReference>
<keyword evidence="2" id="KW-1185">Reference proteome</keyword>
<reference evidence="1" key="1">
    <citation type="submission" date="2022-04" db="EMBL/GenBank/DDBJ databases">
        <title>A functionally conserved STORR gene fusion in Papaver species that diverged 16.8 million years ago.</title>
        <authorList>
            <person name="Catania T."/>
        </authorList>
    </citation>
    <scope>NUCLEOTIDE SEQUENCE</scope>
    <source>
        <strain evidence="1">S-188037</strain>
    </source>
</reference>
<accession>A0AAD4S6A1</accession>
<dbReference type="AlphaFoldDB" id="A0AAD4S6A1"/>